<comment type="catalytic activity">
    <reaction evidence="7">
        <text>[glutamine synthetase]-O(4)-(5'-adenylyl)-L-tyrosine + phosphate = [glutamine synthetase]-L-tyrosine + ADP</text>
        <dbReference type="Rhea" id="RHEA:43716"/>
        <dbReference type="Rhea" id="RHEA-COMP:10660"/>
        <dbReference type="Rhea" id="RHEA-COMP:10661"/>
        <dbReference type="ChEBI" id="CHEBI:43474"/>
        <dbReference type="ChEBI" id="CHEBI:46858"/>
        <dbReference type="ChEBI" id="CHEBI:83624"/>
        <dbReference type="ChEBI" id="CHEBI:456216"/>
        <dbReference type="EC" id="2.7.7.89"/>
    </reaction>
</comment>
<dbReference type="GO" id="GO:0016874">
    <property type="term" value="F:ligase activity"/>
    <property type="evidence" value="ECO:0007669"/>
    <property type="project" value="UniProtKB-KW"/>
</dbReference>
<keyword evidence="11" id="KW-0436">Ligase</keyword>
<evidence type="ECO:0000256" key="6">
    <source>
        <dbReference type="ARBA" id="ARBA00023268"/>
    </source>
</evidence>
<accession>A0A6B3SUF9</accession>
<dbReference type="EMBL" id="JAAIVB010000043">
    <property type="protein sequence ID" value="NEX62002.1"/>
    <property type="molecule type" value="Genomic_DNA"/>
</dbReference>
<comment type="function">
    <text evidence="7">Involved in the regulation of glutamine synthetase GlnA, a key enzyme in the process to assimilate ammonia. When cellular nitrogen levels are high, the C-terminal adenylyl transferase (AT) inactivates GlnA by covalent transfer of an adenylyl group from ATP to specific tyrosine residue of GlnA, thus reducing its activity. Conversely, when nitrogen levels are low, the N-terminal adenylyl removase (AR) activates GlnA by removing the adenylyl group by phosphorolysis, increasing its activity. The regulatory region of GlnE binds the signal transduction protein PII (GlnB) which indicates the nitrogen status of the cell.</text>
</comment>
<protein>
    <recommendedName>
        <fullName evidence="7">Bifunctional glutamine synthetase adenylyltransferase/adenylyl-removing enzyme</fullName>
    </recommendedName>
    <alternativeName>
        <fullName evidence="7">ATP:glutamine synthetase adenylyltransferase</fullName>
    </alternativeName>
    <alternativeName>
        <fullName evidence="7">ATase</fullName>
    </alternativeName>
    <domain>
        <recommendedName>
            <fullName evidence="7">Glutamine synthetase adenylyl-L-tyrosine phosphorylase</fullName>
            <ecNumber evidence="7">2.7.7.89</ecNumber>
        </recommendedName>
        <alternativeName>
            <fullName evidence="7">Adenylyl removase</fullName>
            <shortName evidence="7">AR</shortName>
            <shortName evidence="7">AT-N</shortName>
        </alternativeName>
    </domain>
    <domain>
        <recommendedName>
            <fullName evidence="7">Glutamine synthetase adenylyl transferase</fullName>
            <ecNumber evidence="7">2.7.7.42</ecNumber>
        </recommendedName>
        <alternativeName>
            <fullName evidence="7">Adenylyl transferase</fullName>
            <shortName evidence="7">AT</shortName>
            <shortName evidence="7">AT-C</shortName>
        </alternativeName>
    </domain>
</protein>
<dbReference type="GO" id="GO:0005829">
    <property type="term" value="C:cytosol"/>
    <property type="evidence" value="ECO:0007669"/>
    <property type="project" value="TreeGrafter"/>
</dbReference>
<feature type="domain" description="Glutamate-ammonia ligase adenylyltransferase repeated" evidence="9">
    <location>
        <begin position="42"/>
        <end position="245"/>
    </location>
</feature>
<feature type="domain" description="Glutamate-ammonia ligase adenylyltransferase repeated" evidence="9">
    <location>
        <begin position="531"/>
        <end position="765"/>
    </location>
</feature>
<dbReference type="Proteomes" id="UP000482155">
    <property type="component" value="Unassembled WGS sequence"/>
</dbReference>
<evidence type="ECO:0000256" key="5">
    <source>
        <dbReference type="ARBA" id="ARBA00022842"/>
    </source>
</evidence>
<keyword evidence="12" id="KW-1185">Reference proteome</keyword>
<evidence type="ECO:0000256" key="1">
    <source>
        <dbReference type="ARBA" id="ARBA00022679"/>
    </source>
</evidence>
<dbReference type="Gene3D" id="1.20.120.1510">
    <property type="match status" value="1"/>
</dbReference>
<dbReference type="Gene3D" id="3.30.460.10">
    <property type="entry name" value="Beta Polymerase, domain 2"/>
    <property type="match status" value="2"/>
</dbReference>
<evidence type="ECO:0000259" key="9">
    <source>
        <dbReference type="Pfam" id="PF03710"/>
    </source>
</evidence>
<evidence type="ECO:0000256" key="8">
    <source>
        <dbReference type="SAM" id="Coils"/>
    </source>
</evidence>
<name>A0A6B3SUF9_9BURK</name>
<dbReference type="PANTHER" id="PTHR30621">
    <property type="entry name" value="GLUTAMINE SYNTHETASE ADENYLYLTRANSFERASE"/>
    <property type="match status" value="1"/>
</dbReference>
<dbReference type="EC" id="2.7.7.42" evidence="7"/>
<reference evidence="11 12" key="1">
    <citation type="submission" date="2020-02" db="EMBL/GenBank/DDBJ databases">
        <authorList>
            <person name="Kim M.K."/>
        </authorList>
    </citation>
    <scope>NUCLEOTIDE SEQUENCE [LARGE SCALE GENOMIC DNA]</scope>
    <source>
        <strain evidence="11 12">17J57-3</strain>
    </source>
</reference>
<feature type="coiled-coil region" evidence="8">
    <location>
        <begin position="763"/>
        <end position="790"/>
    </location>
</feature>
<dbReference type="CDD" id="cd05401">
    <property type="entry name" value="NT_GlnE_GlnD_like"/>
    <property type="match status" value="2"/>
</dbReference>
<dbReference type="Pfam" id="PF08335">
    <property type="entry name" value="GlnD_UR_UTase"/>
    <property type="match status" value="2"/>
</dbReference>
<keyword evidence="3 7" id="KW-0547">Nucleotide-binding</keyword>
<keyword evidence="6 7" id="KW-0511">Multifunctional enzyme</keyword>
<evidence type="ECO:0000313" key="11">
    <source>
        <dbReference type="EMBL" id="NEX62002.1"/>
    </source>
</evidence>
<dbReference type="FunFam" id="1.20.120.330:FF:000005">
    <property type="entry name" value="Bifunctional glutamine synthetase adenylyltransferase/adenylyl-removing enzyme"/>
    <property type="match status" value="1"/>
</dbReference>
<feature type="domain" description="PII-uridylyltransferase/Glutamine-synthetase adenylyltransferase" evidence="10">
    <location>
        <begin position="271"/>
        <end position="411"/>
    </location>
</feature>
<evidence type="ECO:0000313" key="12">
    <source>
        <dbReference type="Proteomes" id="UP000482155"/>
    </source>
</evidence>
<dbReference type="RefSeq" id="WP_163963777.1">
    <property type="nucleotide sequence ID" value="NZ_JAAIVB010000043.1"/>
</dbReference>
<dbReference type="EC" id="2.7.7.89" evidence="7"/>
<feature type="region of interest" description="Adenylyl transferase" evidence="7">
    <location>
        <begin position="422"/>
        <end position="904"/>
    </location>
</feature>
<organism evidence="11 12">
    <name type="scientific">Noviherbaspirillum galbum</name>
    <dbReference type="NCBI Taxonomy" id="2709383"/>
    <lineage>
        <taxon>Bacteria</taxon>
        <taxon>Pseudomonadati</taxon>
        <taxon>Pseudomonadota</taxon>
        <taxon>Betaproteobacteria</taxon>
        <taxon>Burkholderiales</taxon>
        <taxon>Oxalobacteraceae</taxon>
        <taxon>Noviherbaspirillum</taxon>
    </lineage>
</organism>
<sequence length="904" mass="100935">MTNSFLTSNVASRFYARWVNADPSRRQAVDSLAGLSITPDIFARLLQNETDAGMPLLRAMRRVRNLVICGLIERDLSGKADLDEVLTAVTGLADFAVQAHLAELMTEMTAAHGVPIGRESGEPQEMIVLGMGKMGGGELNVSSDIDLIFVYGEEGETRIDNEAQRQLSNHEFFIRLGKKLIHAISEILEDGFTFRVDMALRPNGASGPLACSLAMVEEYLIVQGREWERYAWVKARAVTGRPEDIAALDQIVQPFVYRRYLDFGAIEALRKMHGQIRAEVKRQEARHPERAKNVKLGRGGIREIEFLSQVFQLIRGGRDPELRDRSTRRTLHTLAAKDLLTGEEVTQLLDAYTFLRNFEHRLQYLDDAQTHTFPANPDDQLAVAKMMGYEDVHALLDAFDRVRGIVAGQFDAMFEDKREAPSGHAGDGDAAPFSDWDNLEALSAHLRSLGFADAQAAARRTQATWHSPKLQSLPDASRGKLAGLVNIALRLIAGHEEDQVATLGRLLDFFEAIARRAAYLALLTEFPHTLARVARMMRASDWTAKYLTQHPILLDELLEDRTLKAAPDWPAFTAEVKRQLDAAEGDPERQMNVLRELHHAQVFRLLAQDLEGDLTVERLADHLSTLADVLVEATIGAVWRMIPNRHVEVPKFAVIAYGKLGGKELGYASDLDVIFLFDDDHPDAPALYAKLAQRFITWMTSHTPSGILFDIDIALRPDGASGLLVSKVASFEKYQRTSAWVWEHQALTRARFCAGDAAIGAQFEAIREAVLRQERDADKLKTEVQAMRRKMREAHPNRSGQFDLKHDAGGMIDIEFIVQFLVLRHAAAHPQLTADIGNIALLRLCGELGLIDKALGEQVASAYRTFRKLQHQIRLQGHDRARVPLDKVANEAAEVRTLWAAVLA</sequence>
<keyword evidence="4 7" id="KW-0067">ATP-binding</keyword>
<comment type="similarity">
    <text evidence="7">Belongs to the GlnE family.</text>
</comment>
<evidence type="ECO:0000256" key="2">
    <source>
        <dbReference type="ARBA" id="ARBA00022695"/>
    </source>
</evidence>
<dbReference type="NCBIfam" id="NF008292">
    <property type="entry name" value="PRK11072.1"/>
    <property type="match status" value="1"/>
</dbReference>
<comment type="catalytic activity">
    <reaction evidence="7">
        <text>[glutamine synthetase]-L-tyrosine + ATP = [glutamine synthetase]-O(4)-(5'-adenylyl)-L-tyrosine + diphosphate</text>
        <dbReference type="Rhea" id="RHEA:18589"/>
        <dbReference type="Rhea" id="RHEA-COMP:10660"/>
        <dbReference type="Rhea" id="RHEA-COMP:10661"/>
        <dbReference type="ChEBI" id="CHEBI:30616"/>
        <dbReference type="ChEBI" id="CHEBI:33019"/>
        <dbReference type="ChEBI" id="CHEBI:46858"/>
        <dbReference type="ChEBI" id="CHEBI:83624"/>
        <dbReference type="EC" id="2.7.7.42"/>
    </reaction>
</comment>
<dbReference type="SUPFAM" id="SSF81593">
    <property type="entry name" value="Nucleotidyltransferase substrate binding subunit/domain"/>
    <property type="match status" value="2"/>
</dbReference>
<comment type="cofactor">
    <cofactor evidence="7">
        <name>Mg(2+)</name>
        <dbReference type="ChEBI" id="CHEBI:18420"/>
    </cofactor>
</comment>
<dbReference type="GO" id="GO:0000820">
    <property type="term" value="P:regulation of glutamine family amino acid metabolic process"/>
    <property type="evidence" value="ECO:0007669"/>
    <property type="project" value="UniProtKB-UniRule"/>
</dbReference>
<dbReference type="Pfam" id="PF03710">
    <property type="entry name" value="GlnE"/>
    <property type="match status" value="2"/>
</dbReference>
<evidence type="ECO:0000256" key="7">
    <source>
        <dbReference type="HAMAP-Rule" id="MF_00802"/>
    </source>
</evidence>
<dbReference type="Gene3D" id="1.20.120.330">
    <property type="entry name" value="Nucleotidyltransferases domain 2"/>
    <property type="match status" value="2"/>
</dbReference>
<dbReference type="PANTHER" id="PTHR30621:SF0">
    <property type="entry name" value="BIFUNCTIONAL GLUTAMINE SYNTHETASE ADENYLYLTRANSFERASE_ADENYLYL-REMOVING ENZYME"/>
    <property type="match status" value="1"/>
</dbReference>
<dbReference type="GO" id="GO:0005524">
    <property type="term" value="F:ATP binding"/>
    <property type="evidence" value="ECO:0007669"/>
    <property type="project" value="UniProtKB-UniRule"/>
</dbReference>
<dbReference type="GO" id="GO:0047388">
    <property type="term" value="F:[glutamine synthetase]-adenylyl-L-tyrosine phosphorylase activity"/>
    <property type="evidence" value="ECO:0007669"/>
    <property type="project" value="UniProtKB-EC"/>
</dbReference>
<evidence type="ECO:0000256" key="4">
    <source>
        <dbReference type="ARBA" id="ARBA00022840"/>
    </source>
</evidence>
<gene>
    <name evidence="7 11" type="primary">glnE</name>
    <name evidence="11" type="ORF">G3574_13015</name>
</gene>
<evidence type="ECO:0000259" key="10">
    <source>
        <dbReference type="Pfam" id="PF08335"/>
    </source>
</evidence>
<feature type="domain" description="PII-uridylyltransferase/Glutamine-synthetase adenylyltransferase" evidence="10">
    <location>
        <begin position="786"/>
        <end position="880"/>
    </location>
</feature>
<dbReference type="InterPro" id="IPR043519">
    <property type="entry name" value="NT_sf"/>
</dbReference>
<keyword evidence="1 7" id="KW-0808">Transferase</keyword>
<dbReference type="HAMAP" id="MF_00802">
    <property type="entry name" value="GlnE"/>
    <property type="match status" value="1"/>
</dbReference>
<keyword evidence="5 7" id="KW-0460">Magnesium</keyword>
<keyword evidence="2 7" id="KW-0548">Nucleotidyltransferase</keyword>
<dbReference type="InterPro" id="IPR013546">
    <property type="entry name" value="PII_UdlTrfase/GS_AdlTrfase"/>
</dbReference>
<evidence type="ECO:0000256" key="3">
    <source>
        <dbReference type="ARBA" id="ARBA00022741"/>
    </source>
</evidence>
<dbReference type="SUPFAM" id="SSF81301">
    <property type="entry name" value="Nucleotidyltransferase"/>
    <property type="match status" value="2"/>
</dbReference>
<dbReference type="InterPro" id="IPR023057">
    <property type="entry name" value="GlnE"/>
</dbReference>
<dbReference type="InterPro" id="IPR005190">
    <property type="entry name" value="GlnE_rpt_dom"/>
</dbReference>
<proteinExistence type="inferred from homology"/>
<comment type="caution">
    <text evidence="11">The sequence shown here is derived from an EMBL/GenBank/DDBJ whole genome shotgun (WGS) entry which is preliminary data.</text>
</comment>
<dbReference type="GO" id="GO:0008882">
    <property type="term" value="F:[glutamate-ammonia-ligase] adenylyltransferase activity"/>
    <property type="evidence" value="ECO:0007669"/>
    <property type="project" value="UniProtKB-UniRule"/>
</dbReference>
<feature type="region of interest" description="Adenylyl removase" evidence="7">
    <location>
        <begin position="1"/>
        <end position="416"/>
    </location>
</feature>
<keyword evidence="8" id="KW-0175">Coiled coil</keyword>
<dbReference type="GO" id="GO:0000287">
    <property type="term" value="F:magnesium ion binding"/>
    <property type="evidence" value="ECO:0007669"/>
    <property type="project" value="UniProtKB-UniRule"/>
</dbReference>
<dbReference type="AlphaFoldDB" id="A0A6B3SUF9"/>